<evidence type="ECO:0000256" key="3">
    <source>
        <dbReference type="ARBA" id="ARBA00023125"/>
    </source>
</evidence>
<keyword evidence="3 5" id="KW-0238">DNA-binding</keyword>
<evidence type="ECO:0000256" key="6">
    <source>
        <dbReference type="SAM" id="MobiDB-lite"/>
    </source>
</evidence>
<dbReference type="GO" id="GO:0005634">
    <property type="term" value="C:nucleus"/>
    <property type="evidence" value="ECO:0007669"/>
    <property type="project" value="UniProtKB-SubCell"/>
</dbReference>
<feature type="region of interest" description="Disordered" evidence="6">
    <location>
        <begin position="391"/>
        <end position="437"/>
    </location>
</feature>
<feature type="compositionally biased region" description="Low complexity" evidence="6">
    <location>
        <begin position="176"/>
        <end position="189"/>
    </location>
</feature>
<feature type="domain" description="DM" evidence="7">
    <location>
        <begin position="41"/>
        <end position="88"/>
    </location>
</feature>
<organism evidence="8">
    <name type="scientific">Cacopsylla melanoneura</name>
    <dbReference type="NCBI Taxonomy" id="428564"/>
    <lineage>
        <taxon>Eukaryota</taxon>
        <taxon>Metazoa</taxon>
        <taxon>Ecdysozoa</taxon>
        <taxon>Arthropoda</taxon>
        <taxon>Hexapoda</taxon>
        <taxon>Insecta</taxon>
        <taxon>Pterygota</taxon>
        <taxon>Neoptera</taxon>
        <taxon>Paraneoptera</taxon>
        <taxon>Hemiptera</taxon>
        <taxon>Sternorrhyncha</taxon>
        <taxon>Psylloidea</taxon>
        <taxon>Psyllidae</taxon>
        <taxon>Psyllinae</taxon>
        <taxon>Cacopsylla</taxon>
    </lineage>
</organism>
<feature type="compositionally biased region" description="Pro residues" evidence="6">
    <location>
        <begin position="400"/>
        <end position="409"/>
    </location>
</feature>
<feature type="compositionally biased region" description="Polar residues" evidence="6">
    <location>
        <begin position="428"/>
        <end position="437"/>
    </location>
</feature>
<dbReference type="GO" id="GO:0007548">
    <property type="term" value="P:sex differentiation"/>
    <property type="evidence" value="ECO:0007669"/>
    <property type="project" value="TreeGrafter"/>
</dbReference>
<accession>A0A8D8YY46</accession>
<evidence type="ECO:0000259" key="7">
    <source>
        <dbReference type="PROSITE" id="PS50809"/>
    </source>
</evidence>
<dbReference type="InterPro" id="IPR001275">
    <property type="entry name" value="DM_DNA-bd"/>
</dbReference>
<dbReference type="PANTHER" id="PTHR12322:SF116">
    <property type="entry name" value="DOUBLESEX-MAB RELATED 99B"/>
    <property type="match status" value="1"/>
</dbReference>
<evidence type="ECO:0000313" key="8">
    <source>
        <dbReference type="EMBL" id="CAG6737389.1"/>
    </source>
</evidence>
<feature type="compositionally biased region" description="Polar residues" evidence="6">
    <location>
        <begin position="208"/>
        <end position="228"/>
    </location>
</feature>
<dbReference type="PROSITE" id="PS50809">
    <property type="entry name" value="DM_2"/>
    <property type="match status" value="1"/>
</dbReference>
<dbReference type="InterPro" id="IPR026607">
    <property type="entry name" value="DMRT"/>
</dbReference>
<dbReference type="InterPro" id="IPR036407">
    <property type="entry name" value="DM_DNA-bd_sf"/>
</dbReference>
<evidence type="ECO:0000256" key="4">
    <source>
        <dbReference type="ARBA" id="ARBA00023242"/>
    </source>
</evidence>
<evidence type="ECO:0000256" key="5">
    <source>
        <dbReference type="PROSITE-ProRule" id="PRU00070"/>
    </source>
</evidence>
<dbReference type="SUPFAM" id="SSF82927">
    <property type="entry name" value="Cysteine-rich DNA binding domain, (DM domain)"/>
    <property type="match status" value="1"/>
</dbReference>
<feature type="region of interest" description="Disordered" evidence="6">
    <location>
        <begin position="1"/>
        <end position="40"/>
    </location>
</feature>
<dbReference type="AlphaFoldDB" id="A0A8D8YY46"/>
<dbReference type="Pfam" id="PF00751">
    <property type="entry name" value="DM"/>
    <property type="match status" value="1"/>
</dbReference>
<keyword evidence="4 5" id="KW-0539">Nucleus</keyword>
<dbReference type="GO" id="GO:0046872">
    <property type="term" value="F:metal ion binding"/>
    <property type="evidence" value="ECO:0007669"/>
    <property type="project" value="UniProtKB-KW"/>
</dbReference>
<feature type="compositionally biased region" description="Low complexity" evidence="6">
    <location>
        <begin position="18"/>
        <end position="32"/>
    </location>
</feature>
<evidence type="ECO:0000256" key="2">
    <source>
        <dbReference type="ARBA" id="ARBA00022833"/>
    </source>
</evidence>
<feature type="region of interest" description="Disordered" evidence="6">
    <location>
        <begin position="174"/>
        <end position="228"/>
    </location>
</feature>
<reference evidence="8" key="1">
    <citation type="submission" date="2021-05" db="EMBL/GenBank/DDBJ databases">
        <authorList>
            <person name="Alioto T."/>
            <person name="Alioto T."/>
            <person name="Gomez Garrido J."/>
        </authorList>
    </citation>
    <scope>NUCLEOTIDE SEQUENCE</scope>
</reference>
<dbReference type="GO" id="GO:0000981">
    <property type="term" value="F:DNA-binding transcription factor activity, RNA polymerase II-specific"/>
    <property type="evidence" value="ECO:0007669"/>
    <property type="project" value="TreeGrafter"/>
</dbReference>
<dbReference type="PROSITE" id="PS40000">
    <property type="entry name" value="DM_1"/>
    <property type="match status" value="1"/>
</dbReference>
<name>A0A8D8YY46_9HEMI</name>
<feature type="DNA-binding region" description="DM" evidence="5">
    <location>
        <begin position="41"/>
        <end position="88"/>
    </location>
</feature>
<dbReference type="Gene3D" id="4.10.1040.10">
    <property type="entry name" value="DM DNA-binding domain"/>
    <property type="match status" value="1"/>
</dbReference>
<comment type="subcellular location">
    <subcellularLocation>
        <location evidence="5">Nucleus</location>
    </subcellularLocation>
</comment>
<protein>
    <submittedName>
        <fullName evidence="8">Protein doublesex</fullName>
    </submittedName>
</protein>
<dbReference type="FunFam" id="4.10.1040.10:FF:000001">
    <property type="entry name" value="doublesex- and mab-3-related transcription factor 1"/>
    <property type="match status" value="1"/>
</dbReference>
<dbReference type="GO" id="GO:0000978">
    <property type="term" value="F:RNA polymerase II cis-regulatory region sequence-specific DNA binding"/>
    <property type="evidence" value="ECO:0007669"/>
    <property type="project" value="TreeGrafter"/>
</dbReference>
<dbReference type="EMBL" id="HBUF01403130">
    <property type="protein sequence ID" value="CAG6737389.1"/>
    <property type="molecule type" value="Transcribed_RNA"/>
</dbReference>
<dbReference type="PANTHER" id="PTHR12322">
    <property type="entry name" value="DOUBLESEX AND MAB-3 RELATED TRANSCRIPTION FACTOR DMRT"/>
    <property type="match status" value="1"/>
</dbReference>
<sequence length="437" mass="48556">MGSQVVDVDNPSPEPALGGRSVAGSVSGGSNHSTRRTPPNCARCRNHKIKVPLQAHKRYCPYKECACKDCTLTKERQRIMAEQTARRRAMFQDEQRELKLKKDQDRRIELGQFPLPTLPSASQQCIHPTSMKGSSEMETSDCKCNACMIYKNRQQLIALQSEIRKGYEERLARGESVSSSSLPPSTPGSCIDVENFNPTSSGDEDNSSHFTGGTSSPRSSKITVIPSKPSNNVYASNGIRSPVIENNNNGIIENGESGEGVHDDIIWTCIGSVLKEFEFNVDSYSLLFIIMKHFTCDVDKICDMIRSARMKIQCYQAVSTSPNFGFVLPPVVDSSSREYVNNCTHQQDSLVKTSYKYPKKKLGTRVKTEGKVQLRSNRPIEFSIEWLQRSSDQQIKESPPSSPTPPATPGPIDLSCKMSPPYAGPDDWSSSNMMRHN</sequence>
<evidence type="ECO:0000256" key="1">
    <source>
        <dbReference type="ARBA" id="ARBA00022723"/>
    </source>
</evidence>
<proteinExistence type="predicted"/>
<dbReference type="SMART" id="SM00301">
    <property type="entry name" value="DM"/>
    <property type="match status" value="1"/>
</dbReference>
<keyword evidence="1 5" id="KW-0479">Metal-binding</keyword>
<keyword evidence="2 5" id="KW-0862">Zinc</keyword>